<dbReference type="EMBL" id="FOMT01000004">
    <property type="protein sequence ID" value="SFE89441.1"/>
    <property type="molecule type" value="Genomic_DNA"/>
</dbReference>
<dbReference type="PANTHER" id="PTHR30193">
    <property type="entry name" value="ABC TRANSPORTER PERMEASE PROTEIN"/>
    <property type="match status" value="1"/>
</dbReference>
<dbReference type="CDD" id="cd06261">
    <property type="entry name" value="TM_PBP2"/>
    <property type="match status" value="1"/>
</dbReference>
<dbReference type="Pfam" id="PF00528">
    <property type="entry name" value="BPD_transp_1"/>
    <property type="match status" value="1"/>
</dbReference>
<dbReference type="SUPFAM" id="SSF161098">
    <property type="entry name" value="MetI-like"/>
    <property type="match status" value="1"/>
</dbReference>
<dbReference type="InterPro" id="IPR051393">
    <property type="entry name" value="ABC_transporter_permease"/>
</dbReference>
<comment type="subcellular location">
    <subcellularLocation>
        <location evidence="1 7">Cell membrane</location>
        <topology evidence="1 7">Multi-pass membrane protein</topology>
    </subcellularLocation>
</comment>
<evidence type="ECO:0000256" key="2">
    <source>
        <dbReference type="ARBA" id="ARBA00022448"/>
    </source>
</evidence>
<protein>
    <submittedName>
        <fullName evidence="9">Multiple sugar transport system permease protein/raffinose/stachyose/melibiose transport system permease protein</fullName>
    </submittedName>
</protein>
<evidence type="ECO:0000256" key="3">
    <source>
        <dbReference type="ARBA" id="ARBA00022475"/>
    </source>
</evidence>
<dbReference type="InterPro" id="IPR000515">
    <property type="entry name" value="MetI-like"/>
</dbReference>
<gene>
    <name evidence="9" type="ORF">SAMN05216378_4494</name>
</gene>
<evidence type="ECO:0000256" key="1">
    <source>
        <dbReference type="ARBA" id="ARBA00004651"/>
    </source>
</evidence>
<dbReference type="GO" id="GO:0055085">
    <property type="term" value="P:transmembrane transport"/>
    <property type="evidence" value="ECO:0007669"/>
    <property type="project" value="InterPro"/>
</dbReference>
<evidence type="ECO:0000256" key="7">
    <source>
        <dbReference type="RuleBase" id="RU363032"/>
    </source>
</evidence>
<sequence>MNGIGAAYAVPSGKERKPMESLKKTMRREMWYILFLIPGVLLFTFAVIVPFVTGIRYSFTNWDGISRKLTYIGWDNYVNALQDADLWTVLGNTFKYAIILTLLVNVVALLFALLLDSYLPLRNLFRTIFFLPSVISVILAGFIWSYNYSQGFPKLLSHLGMDITSPLGNPDHALYGLIIIAVWQGIGAPMIIYIAGLQGIPAELSESARIDGAGPLRVFRNVTLPLLAPSVTINMLLVLTGSLKVFDLVLVTTNGGPGFATEVISTFIYKNAFSSFKAGYGMALSMIFFVILVIVTIVQVTLFRKREVEM</sequence>
<keyword evidence="2 7" id="KW-0813">Transport</keyword>
<evidence type="ECO:0000313" key="10">
    <source>
        <dbReference type="Proteomes" id="UP000198855"/>
    </source>
</evidence>
<name>A0A1I2EAC8_9BACL</name>
<dbReference type="GO" id="GO:0005886">
    <property type="term" value="C:plasma membrane"/>
    <property type="evidence" value="ECO:0007669"/>
    <property type="project" value="UniProtKB-SubCell"/>
</dbReference>
<feature type="transmembrane region" description="Helical" evidence="7">
    <location>
        <begin position="127"/>
        <end position="146"/>
    </location>
</feature>
<comment type="similarity">
    <text evidence="7">Belongs to the binding-protein-dependent transport system permease family.</text>
</comment>
<keyword evidence="5 7" id="KW-1133">Transmembrane helix</keyword>
<organism evidence="9 10">
    <name type="scientific">Paenibacillus catalpae</name>
    <dbReference type="NCBI Taxonomy" id="1045775"/>
    <lineage>
        <taxon>Bacteria</taxon>
        <taxon>Bacillati</taxon>
        <taxon>Bacillota</taxon>
        <taxon>Bacilli</taxon>
        <taxon>Bacillales</taxon>
        <taxon>Paenibacillaceae</taxon>
        <taxon>Paenibacillus</taxon>
    </lineage>
</organism>
<evidence type="ECO:0000313" key="9">
    <source>
        <dbReference type="EMBL" id="SFE89441.1"/>
    </source>
</evidence>
<dbReference type="STRING" id="1045775.SAMN05216378_4494"/>
<evidence type="ECO:0000256" key="5">
    <source>
        <dbReference type="ARBA" id="ARBA00022989"/>
    </source>
</evidence>
<keyword evidence="10" id="KW-1185">Reference proteome</keyword>
<dbReference type="Proteomes" id="UP000198855">
    <property type="component" value="Unassembled WGS sequence"/>
</dbReference>
<proteinExistence type="inferred from homology"/>
<feature type="transmembrane region" description="Helical" evidence="7">
    <location>
        <begin position="96"/>
        <end position="115"/>
    </location>
</feature>
<dbReference type="AlphaFoldDB" id="A0A1I2EAC8"/>
<reference evidence="10" key="1">
    <citation type="submission" date="2016-10" db="EMBL/GenBank/DDBJ databases">
        <authorList>
            <person name="Varghese N."/>
            <person name="Submissions S."/>
        </authorList>
    </citation>
    <scope>NUCLEOTIDE SEQUENCE [LARGE SCALE GENOMIC DNA]</scope>
    <source>
        <strain evidence="10">CGMCC 1.10784</strain>
    </source>
</reference>
<keyword evidence="6 7" id="KW-0472">Membrane</keyword>
<keyword evidence="4 7" id="KW-0812">Transmembrane</keyword>
<feature type="transmembrane region" description="Helical" evidence="7">
    <location>
        <begin position="218"/>
        <end position="239"/>
    </location>
</feature>
<feature type="transmembrane region" description="Helical" evidence="7">
    <location>
        <begin position="31"/>
        <end position="52"/>
    </location>
</feature>
<dbReference type="Gene3D" id="1.10.3720.10">
    <property type="entry name" value="MetI-like"/>
    <property type="match status" value="1"/>
</dbReference>
<evidence type="ECO:0000256" key="6">
    <source>
        <dbReference type="ARBA" id="ARBA00023136"/>
    </source>
</evidence>
<evidence type="ECO:0000259" key="8">
    <source>
        <dbReference type="PROSITE" id="PS50928"/>
    </source>
</evidence>
<accession>A0A1I2EAC8</accession>
<feature type="transmembrane region" description="Helical" evidence="7">
    <location>
        <begin position="174"/>
        <end position="197"/>
    </location>
</feature>
<feature type="domain" description="ABC transmembrane type-1" evidence="8">
    <location>
        <begin position="90"/>
        <end position="299"/>
    </location>
</feature>
<keyword evidence="9" id="KW-0762">Sugar transport</keyword>
<evidence type="ECO:0000256" key="4">
    <source>
        <dbReference type="ARBA" id="ARBA00022692"/>
    </source>
</evidence>
<dbReference type="PROSITE" id="PS50928">
    <property type="entry name" value="ABC_TM1"/>
    <property type="match status" value="1"/>
</dbReference>
<dbReference type="InterPro" id="IPR035906">
    <property type="entry name" value="MetI-like_sf"/>
</dbReference>
<keyword evidence="3" id="KW-1003">Cell membrane</keyword>
<dbReference type="PANTHER" id="PTHR30193:SF37">
    <property type="entry name" value="INNER MEMBRANE ABC TRANSPORTER PERMEASE PROTEIN YCJO"/>
    <property type="match status" value="1"/>
</dbReference>
<feature type="transmembrane region" description="Helical" evidence="7">
    <location>
        <begin position="280"/>
        <end position="303"/>
    </location>
</feature>